<evidence type="ECO:0000313" key="5">
    <source>
        <dbReference type="Proteomes" id="UP000030853"/>
    </source>
</evidence>
<dbReference type="InterPro" id="IPR036291">
    <property type="entry name" value="NAD(P)-bd_dom_sf"/>
</dbReference>
<dbReference type="CDD" id="cd12164">
    <property type="entry name" value="GDH_like_2"/>
    <property type="match status" value="1"/>
</dbReference>
<dbReference type="Proteomes" id="UP000030853">
    <property type="component" value="Unassembled WGS sequence"/>
</dbReference>
<accession>A0A0B1R8M9</accession>
<protein>
    <submittedName>
        <fullName evidence="4">2-hydroxyacid dehydrogenase</fullName>
    </submittedName>
</protein>
<dbReference type="PANTHER" id="PTHR43333">
    <property type="entry name" value="2-HACID_DH_C DOMAIN-CONTAINING PROTEIN"/>
    <property type="match status" value="1"/>
</dbReference>
<dbReference type="Gene3D" id="3.40.50.720">
    <property type="entry name" value="NAD(P)-binding Rossmann-like Domain"/>
    <property type="match status" value="2"/>
</dbReference>
<dbReference type="EMBL" id="JTJJ01000049">
    <property type="protein sequence ID" value="KHJ67460.1"/>
    <property type="molecule type" value="Genomic_DNA"/>
</dbReference>
<organism evidence="4 5">
    <name type="scientific">Pantoea rodasii</name>
    <dbReference type="NCBI Taxonomy" id="1076549"/>
    <lineage>
        <taxon>Bacteria</taxon>
        <taxon>Pseudomonadati</taxon>
        <taxon>Pseudomonadota</taxon>
        <taxon>Gammaproteobacteria</taxon>
        <taxon>Enterobacterales</taxon>
        <taxon>Erwiniaceae</taxon>
        <taxon>Pantoea</taxon>
    </lineage>
</organism>
<comment type="caution">
    <text evidence="4">The sequence shown here is derived from an EMBL/GenBank/DDBJ whole genome shotgun (WGS) entry which is preliminary data.</text>
</comment>
<keyword evidence="2" id="KW-0520">NAD</keyword>
<dbReference type="RefSeq" id="WP_039332196.1">
    <property type="nucleotide sequence ID" value="NZ_JTJJ01000049.1"/>
</dbReference>
<name>A0A0B1R8M9_9GAMM</name>
<evidence type="ECO:0000259" key="3">
    <source>
        <dbReference type="Pfam" id="PF02826"/>
    </source>
</evidence>
<dbReference type="AlphaFoldDB" id="A0A0B1R8M9"/>
<dbReference type="Pfam" id="PF02826">
    <property type="entry name" value="2-Hacid_dh_C"/>
    <property type="match status" value="1"/>
</dbReference>
<dbReference type="SUPFAM" id="SSF52283">
    <property type="entry name" value="Formate/glycerate dehydrogenase catalytic domain-like"/>
    <property type="match status" value="1"/>
</dbReference>
<evidence type="ECO:0000256" key="1">
    <source>
        <dbReference type="ARBA" id="ARBA00023002"/>
    </source>
</evidence>
<gene>
    <name evidence="4" type="ORF">QU24_14125</name>
</gene>
<dbReference type="PANTHER" id="PTHR43333:SF1">
    <property type="entry name" value="D-ISOMER SPECIFIC 2-HYDROXYACID DEHYDROGENASE NAD-BINDING DOMAIN-CONTAINING PROTEIN"/>
    <property type="match status" value="1"/>
</dbReference>
<dbReference type="SUPFAM" id="SSF51735">
    <property type="entry name" value="NAD(P)-binding Rossmann-fold domains"/>
    <property type="match status" value="1"/>
</dbReference>
<keyword evidence="1" id="KW-0560">Oxidoreductase</keyword>
<dbReference type="GO" id="GO:0051287">
    <property type="term" value="F:NAD binding"/>
    <property type="evidence" value="ECO:0007669"/>
    <property type="project" value="InterPro"/>
</dbReference>
<evidence type="ECO:0000313" key="4">
    <source>
        <dbReference type="EMBL" id="KHJ67460.1"/>
    </source>
</evidence>
<proteinExistence type="predicted"/>
<feature type="domain" description="D-isomer specific 2-hydroxyacid dehydrogenase NAD-binding" evidence="3">
    <location>
        <begin position="102"/>
        <end position="273"/>
    </location>
</feature>
<evidence type="ECO:0000256" key="2">
    <source>
        <dbReference type="ARBA" id="ARBA00023027"/>
    </source>
</evidence>
<reference evidence="4 5" key="1">
    <citation type="submission" date="2014-11" db="EMBL/GenBank/DDBJ databases">
        <title>Genome sequencing of Pantoea rodasii ND03.</title>
        <authorList>
            <person name="Muhamad Yunos N.Y."/>
            <person name="Chan K.-G."/>
        </authorList>
    </citation>
    <scope>NUCLEOTIDE SEQUENCE [LARGE SCALE GENOMIC DNA]</scope>
    <source>
        <strain evidence="4 5">ND03</strain>
    </source>
</reference>
<sequence length="308" mass="34156">MHIVYKSEATRGAHWQRWLAKYAPDVQMHIWPDVGDAEQVELLVAWQPPEDVMATFPNLKALLSVGAGADQFDLSQLPAELPVVRMIEPGLTQGMVEYVTFAVLGLHRDMPRYFQQQRAAQWQTHPIRTANQRRVGVMGLGELGQASLQQLVSLGFDCAGWSRTPRDIAGVRCWHGANQLGEFLAHSDILVCLLPLTESTRGLLNAELFAQLPKGAALVQVGRGPQLVDDHLLTALDSGQLSAAVIDVTDPEPLPPEHPFWQHPAIWLTPHIASQTQIDSAVAALLDNLRRYQRGEPMVGLIDRKRGY</sequence>
<dbReference type="InterPro" id="IPR006140">
    <property type="entry name" value="D-isomer_DH_NAD-bd"/>
</dbReference>
<dbReference type="GO" id="GO:0016491">
    <property type="term" value="F:oxidoreductase activity"/>
    <property type="evidence" value="ECO:0007669"/>
    <property type="project" value="UniProtKB-KW"/>
</dbReference>